<keyword evidence="7 9" id="KW-0503">Monooxygenase</keyword>
<comment type="caution">
    <text evidence="10">The sequence shown here is derived from an EMBL/GenBank/DDBJ whole genome shotgun (WGS) entry which is preliminary data.</text>
</comment>
<dbReference type="AlphaFoldDB" id="A0A317VUX4"/>
<dbReference type="Pfam" id="PF00067">
    <property type="entry name" value="p450"/>
    <property type="match status" value="1"/>
</dbReference>
<dbReference type="GO" id="GO:0004497">
    <property type="term" value="F:monooxygenase activity"/>
    <property type="evidence" value="ECO:0007669"/>
    <property type="project" value="UniProtKB-KW"/>
</dbReference>
<dbReference type="GO" id="GO:0016705">
    <property type="term" value="F:oxidoreductase activity, acting on paired donors, with incorporation or reduction of molecular oxygen"/>
    <property type="evidence" value="ECO:0007669"/>
    <property type="project" value="InterPro"/>
</dbReference>
<sequence>MILITACVTSLLYPVALAIYRLFFHPLRNFPGSKLAAATRLHEFYYNVVKDGQFVWEIERMHQKYGPIIRINPDELHINDPFFYNEIYAAPSSRREKYHEFSKGIVLPLSIVTTIDHDLHTLRRKALSNFFSRQSIRRMEPLIQDKVVQLIQKLADAHKEGHEADLSLIFYALTIDTISHYAYGTNYQTLDKTDYEKQIREALITGTSMFHLMRFLPIDTLWVTKVPQGLLEWISPAAAFVMAFKKNIRAQAIEALGGVKKPDTETVFTALMSPELPGAERCVERLEDEGSVLLQAGSETTGQALSVTIFYILRDREILCRAKKELTGVMPTPESRPTVAELQSLPYFSAVINEGFRLSFGMLSRLPRVAPNEVLRYKEWDIPAGTPVSESNHLIHTNPDLFPNPRSFDPERWIRAGDGRKYLESMLTNFSKGRRQCLGIYLAQAEVYITIAHLVRWVDMRLLDSRLECIEPWRDRLIILPKAGHYSVKVVVDGVEM</sequence>
<organism evidence="10 11">
    <name type="scientific">Aspergillus heteromorphus CBS 117.55</name>
    <dbReference type="NCBI Taxonomy" id="1448321"/>
    <lineage>
        <taxon>Eukaryota</taxon>
        <taxon>Fungi</taxon>
        <taxon>Dikarya</taxon>
        <taxon>Ascomycota</taxon>
        <taxon>Pezizomycotina</taxon>
        <taxon>Eurotiomycetes</taxon>
        <taxon>Eurotiomycetidae</taxon>
        <taxon>Eurotiales</taxon>
        <taxon>Aspergillaceae</taxon>
        <taxon>Aspergillus</taxon>
        <taxon>Aspergillus subgen. Circumdati</taxon>
    </lineage>
</organism>
<dbReference type="InterPro" id="IPR001128">
    <property type="entry name" value="Cyt_P450"/>
</dbReference>
<accession>A0A317VUX4</accession>
<dbReference type="GO" id="GO:0005506">
    <property type="term" value="F:iron ion binding"/>
    <property type="evidence" value="ECO:0007669"/>
    <property type="project" value="InterPro"/>
</dbReference>
<evidence type="ECO:0000256" key="8">
    <source>
        <dbReference type="PIRSR" id="PIRSR602401-1"/>
    </source>
</evidence>
<dbReference type="GeneID" id="37068210"/>
<proteinExistence type="inferred from homology"/>
<keyword evidence="11" id="KW-1185">Reference proteome</keyword>
<feature type="binding site" description="axial binding residue" evidence="8">
    <location>
        <position position="437"/>
    </location>
    <ligand>
        <name>heme</name>
        <dbReference type="ChEBI" id="CHEBI:30413"/>
    </ligand>
    <ligandPart>
        <name>Fe</name>
        <dbReference type="ChEBI" id="CHEBI:18248"/>
    </ligandPart>
</feature>
<dbReference type="GO" id="GO:0020037">
    <property type="term" value="F:heme binding"/>
    <property type="evidence" value="ECO:0007669"/>
    <property type="project" value="InterPro"/>
</dbReference>
<dbReference type="Proteomes" id="UP000247233">
    <property type="component" value="Unassembled WGS sequence"/>
</dbReference>
<evidence type="ECO:0000256" key="2">
    <source>
        <dbReference type="ARBA" id="ARBA00010617"/>
    </source>
</evidence>
<comment type="cofactor">
    <cofactor evidence="1 8">
        <name>heme</name>
        <dbReference type="ChEBI" id="CHEBI:30413"/>
    </cofactor>
</comment>
<dbReference type="STRING" id="1448321.A0A317VUX4"/>
<dbReference type="VEuPathDB" id="FungiDB:BO70DRAFT_388235"/>
<evidence type="ECO:0000256" key="6">
    <source>
        <dbReference type="ARBA" id="ARBA00023004"/>
    </source>
</evidence>
<dbReference type="PRINTS" id="PR00463">
    <property type="entry name" value="EP450I"/>
</dbReference>
<dbReference type="RefSeq" id="XP_025397982.1">
    <property type="nucleotide sequence ID" value="XM_025545973.1"/>
</dbReference>
<comment type="similarity">
    <text evidence="2 9">Belongs to the cytochrome P450 family.</text>
</comment>
<name>A0A317VUX4_9EURO</name>
<dbReference type="InterPro" id="IPR017972">
    <property type="entry name" value="Cyt_P450_CS"/>
</dbReference>
<protein>
    <submittedName>
        <fullName evidence="10">Cytochrome P450</fullName>
    </submittedName>
</protein>
<dbReference type="PROSITE" id="PS00086">
    <property type="entry name" value="CYTOCHROME_P450"/>
    <property type="match status" value="1"/>
</dbReference>
<keyword evidence="6 8" id="KW-0408">Iron</keyword>
<dbReference type="PRINTS" id="PR00385">
    <property type="entry name" value="P450"/>
</dbReference>
<dbReference type="InterPro" id="IPR036396">
    <property type="entry name" value="Cyt_P450_sf"/>
</dbReference>
<evidence type="ECO:0000256" key="5">
    <source>
        <dbReference type="ARBA" id="ARBA00023002"/>
    </source>
</evidence>
<evidence type="ECO:0000256" key="7">
    <source>
        <dbReference type="ARBA" id="ARBA00023033"/>
    </source>
</evidence>
<evidence type="ECO:0000256" key="1">
    <source>
        <dbReference type="ARBA" id="ARBA00001971"/>
    </source>
</evidence>
<keyword evidence="4 8" id="KW-0479">Metal-binding</keyword>
<dbReference type="InterPro" id="IPR002401">
    <property type="entry name" value="Cyt_P450_E_grp-I"/>
</dbReference>
<evidence type="ECO:0000256" key="4">
    <source>
        <dbReference type="ARBA" id="ARBA00022723"/>
    </source>
</evidence>
<gene>
    <name evidence="10" type="ORF">BO70DRAFT_388235</name>
</gene>
<dbReference type="OrthoDB" id="3945418at2759"/>
<keyword evidence="3 8" id="KW-0349">Heme</keyword>
<dbReference type="InterPro" id="IPR050121">
    <property type="entry name" value="Cytochrome_P450_monoxygenase"/>
</dbReference>
<dbReference type="PANTHER" id="PTHR24305">
    <property type="entry name" value="CYTOCHROME P450"/>
    <property type="match status" value="1"/>
</dbReference>
<evidence type="ECO:0000313" key="10">
    <source>
        <dbReference type="EMBL" id="PWY77409.1"/>
    </source>
</evidence>
<dbReference type="EMBL" id="MSFL01000018">
    <property type="protein sequence ID" value="PWY77409.1"/>
    <property type="molecule type" value="Genomic_DNA"/>
</dbReference>
<evidence type="ECO:0000256" key="9">
    <source>
        <dbReference type="RuleBase" id="RU000461"/>
    </source>
</evidence>
<evidence type="ECO:0000256" key="3">
    <source>
        <dbReference type="ARBA" id="ARBA00022617"/>
    </source>
</evidence>
<dbReference type="SUPFAM" id="SSF48264">
    <property type="entry name" value="Cytochrome P450"/>
    <property type="match status" value="1"/>
</dbReference>
<dbReference type="Gene3D" id="1.10.630.10">
    <property type="entry name" value="Cytochrome P450"/>
    <property type="match status" value="1"/>
</dbReference>
<dbReference type="CDD" id="cd11062">
    <property type="entry name" value="CYP58-like"/>
    <property type="match status" value="1"/>
</dbReference>
<evidence type="ECO:0000313" key="11">
    <source>
        <dbReference type="Proteomes" id="UP000247233"/>
    </source>
</evidence>
<dbReference type="PANTHER" id="PTHR24305:SF157">
    <property type="entry name" value="N-ACETYLTRYPTOPHAN 6-HYDROXYLASE IVOC-RELATED"/>
    <property type="match status" value="1"/>
</dbReference>
<keyword evidence="5 9" id="KW-0560">Oxidoreductase</keyword>
<reference evidence="10 11" key="1">
    <citation type="submission" date="2016-12" db="EMBL/GenBank/DDBJ databases">
        <title>The genomes of Aspergillus section Nigri reveals drivers in fungal speciation.</title>
        <authorList>
            <consortium name="DOE Joint Genome Institute"/>
            <person name="Vesth T.C."/>
            <person name="Nybo J."/>
            <person name="Theobald S."/>
            <person name="Brandl J."/>
            <person name="Frisvad J.C."/>
            <person name="Nielsen K.F."/>
            <person name="Lyhne E.K."/>
            <person name="Kogle M.E."/>
            <person name="Kuo A."/>
            <person name="Riley R."/>
            <person name="Clum A."/>
            <person name="Nolan M."/>
            <person name="Lipzen A."/>
            <person name="Salamov A."/>
            <person name="Henrissat B."/>
            <person name="Wiebenga A."/>
            <person name="De Vries R.P."/>
            <person name="Grigoriev I.V."/>
            <person name="Mortensen U.H."/>
            <person name="Andersen M.R."/>
            <person name="Baker S.E."/>
        </authorList>
    </citation>
    <scope>NUCLEOTIDE SEQUENCE [LARGE SCALE GENOMIC DNA]</scope>
    <source>
        <strain evidence="10 11">CBS 117.55</strain>
    </source>
</reference>